<feature type="domain" description="PARP catalytic" evidence="3">
    <location>
        <begin position="154"/>
        <end position="365"/>
    </location>
</feature>
<proteinExistence type="predicted"/>
<dbReference type="Pfam" id="PF00644">
    <property type="entry name" value="PARP"/>
    <property type="match status" value="1"/>
</dbReference>
<evidence type="ECO:0000313" key="5">
    <source>
        <dbReference type="Proteomes" id="UP001234989"/>
    </source>
</evidence>
<dbReference type="GO" id="GO:0003950">
    <property type="term" value="F:NAD+ poly-ADP-ribosyltransferase activity"/>
    <property type="evidence" value="ECO:0007669"/>
    <property type="project" value="UniProtKB-UniRule"/>
</dbReference>
<dbReference type="Gene3D" id="3.90.228.10">
    <property type="match status" value="1"/>
</dbReference>
<dbReference type="InterPro" id="IPR044964">
    <property type="entry name" value="RCD1/SRO1-5"/>
</dbReference>
<gene>
    <name evidence="4" type="ORF">MTR67_020605</name>
</gene>
<keyword evidence="1" id="KW-0520">NAD</keyword>
<dbReference type="SUPFAM" id="SSF56399">
    <property type="entry name" value="ADP-ribosylation"/>
    <property type="match status" value="1"/>
</dbReference>
<name>A0AAF0TV17_SOLVR</name>
<dbReference type="PANTHER" id="PTHR32263:SF31">
    <property type="entry name" value="POLY [ADP-RIBOSE] POLYMERASE"/>
    <property type="match status" value="1"/>
</dbReference>
<evidence type="ECO:0000256" key="1">
    <source>
        <dbReference type="RuleBase" id="RU362114"/>
    </source>
</evidence>
<keyword evidence="5" id="KW-1185">Reference proteome</keyword>
<evidence type="ECO:0000259" key="3">
    <source>
        <dbReference type="PROSITE" id="PS51059"/>
    </source>
</evidence>
<reference evidence="4" key="1">
    <citation type="submission" date="2023-08" db="EMBL/GenBank/DDBJ databases">
        <title>A de novo genome assembly of Solanum verrucosum Schlechtendal, a Mexican diploid species geographically isolated from the other diploid A-genome species in potato relatives.</title>
        <authorList>
            <person name="Hosaka K."/>
        </authorList>
    </citation>
    <scope>NUCLEOTIDE SEQUENCE</scope>
    <source>
        <tissue evidence="4">Young leaves</tissue>
    </source>
</reference>
<feature type="region of interest" description="Disordered" evidence="2">
    <location>
        <begin position="1"/>
        <end position="21"/>
    </location>
</feature>
<keyword evidence="1" id="KW-0328">Glycosyltransferase</keyword>
<accession>A0AAF0TV17</accession>
<dbReference type="PANTHER" id="PTHR32263">
    <property type="entry name" value="INACTIVE POLY [ADP-RIBOSE] POLYMERASE SRO4-RELATED"/>
    <property type="match status" value="1"/>
</dbReference>
<dbReference type="InterPro" id="IPR057823">
    <property type="entry name" value="WWE_RCD1"/>
</dbReference>
<evidence type="ECO:0000256" key="2">
    <source>
        <dbReference type="SAM" id="MobiDB-lite"/>
    </source>
</evidence>
<dbReference type="PROSITE" id="PS51059">
    <property type="entry name" value="PARP_CATALYTIC"/>
    <property type="match status" value="1"/>
</dbReference>
<dbReference type="Pfam" id="PF23467">
    <property type="entry name" value="WWE_5"/>
    <property type="match status" value="1"/>
</dbReference>
<dbReference type="EMBL" id="CP133615">
    <property type="protein sequence ID" value="WMV27220.1"/>
    <property type="molecule type" value="Genomic_DNA"/>
</dbReference>
<organism evidence="4 5">
    <name type="scientific">Solanum verrucosum</name>
    <dbReference type="NCBI Taxonomy" id="315347"/>
    <lineage>
        <taxon>Eukaryota</taxon>
        <taxon>Viridiplantae</taxon>
        <taxon>Streptophyta</taxon>
        <taxon>Embryophyta</taxon>
        <taxon>Tracheophyta</taxon>
        <taxon>Spermatophyta</taxon>
        <taxon>Magnoliopsida</taxon>
        <taxon>eudicotyledons</taxon>
        <taxon>Gunneridae</taxon>
        <taxon>Pentapetalae</taxon>
        <taxon>asterids</taxon>
        <taxon>lamiids</taxon>
        <taxon>Solanales</taxon>
        <taxon>Solanaceae</taxon>
        <taxon>Solanoideae</taxon>
        <taxon>Solaneae</taxon>
        <taxon>Solanum</taxon>
    </lineage>
</organism>
<sequence length="429" mass="49460">MMMRKTTIISGNGKDGVDGKSKMRNEVLPSGRWPDHAQLLFQNHHNFKESGKPLRFKMYKDGSWMDFEKHVMDVLISAFVSRKGMIEVEIKSGFKLIIDFYRMFGIDLDNGNELPISWIDVNGNYFIPKMFIEDSEKGMRKRGIEVGSSSRLVITTPTELVQPKWARTRSMREDEYAYQTVKGYLLSSRSGVTITAIHECIKSGLMEQVFIDNVEMVTRDRGNPKVVLAWYGSSSRNLNSIMHRGFELTRIEPGHRGIGIHLSPLQSPQISEMMSDVDENGEKHMMLCRVILGNLEKVELGSKQLFRSSVDFDTGVDDLINPKLYVMWYHNMNTHILPECIVSYKLDRHMPGQQNCGAHTDDRWCRLLFKLPNLLPLTKKLELKSLHTSYEVGKVVAQEHFISKIQAIVQDDQLMRPIMLEFFPEMRFC</sequence>
<dbReference type="InterPro" id="IPR012317">
    <property type="entry name" value="Poly(ADP-ribose)pol_cat_dom"/>
</dbReference>
<evidence type="ECO:0000313" key="4">
    <source>
        <dbReference type="EMBL" id="WMV27220.1"/>
    </source>
</evidence>
<dbReference type="EC" id="2.4.2.-" evidence="1"/>
<dbReference type="AlphaFoldDB" id="A0AAF0TV17"/>
<dbReference type="Proteomes" id="UP001234989">
    <property type="component" value="Chromosome 4"/>
</dbReference>
<protein>
    <recommendedName>
        <fullName evidence="1">Poly [ADP-ribose] polymerase</fullName>
        <shortName evidence="1">PARP</shortName>
        <ecNumber evidence="1">2.4.2.-</ecNumber>
    </recommendedName>
</protein>
<keyword evidence="1" id="KW-0808">Transferase</keyword>